<accession>A0A7J6KNQ5</accession>
<feature type="non-terminal residue" evidence="1">
    <location>
        <position position="1"/>
    </location>
</feature>
<proteinExistence type="predicted"/>
<evidence type="ECO:0000313" key="2">
    <source>
        <dbReference type="Proteomes" id="UP000572268"/>
    </source>
</evidence>
<name>A0A7J6KNQ5_PEROL</name>
<gene>
    <name evidence="1" type="ORF">FOL46_002761</name>
</gene>
<feature type="non-terminal residue" evidence="1">
    <location>
        <position position="416"/>
    </location>
</feature>
<protein>
    <submittedName>
        <fullName evidence="1">Uncharacterized protein</fullName>
    </submittedName>
</protein>
<dbReference type="Proteomes" id="UP000572268">
    <property type="component" value="Unassembled WGS sequence"/>
</dbReference>
<organism evidence="1 2">
    <name type="scientific">Perkinsus olseni</name>
    <name type="common">Perkinsus atlanticus</name>
    <dbReference type="NCBI Taxonomy" id="32597"/>
    <lineage>
        <taxon>Eukaryota</taxon>
        <taxon>Sar</taxon>
        <taxon>Alveolata</taxon>
        <taxon>Perkinsozoa</taxon>
        <taxon>Perkinsea</taxon>
        <taxon>Perkinsida</taxon>
        <taxon>Perkinsidae</taxon>
        <taxon>Perkinsus</taxon>
    </lineage>
</organism>
<dbReference type="AlphaFoldDB" id="A0A7J6KNQ5"/>
<comment type="caution">
    <text evidence="1">The sequence shown here is derived from an EMBL/GenBank/DDBJ whole genome shotgun (WGS) entry which is preliminary data.</text>
</comment>
<reference evidence="1 2" key="1">
    <citation type="submission" date="2020-04" db="EMBL/GenBank/DDBJ databases">
        <title>Perkinsus olseni comparative genomics.</title>
        <authorList>
            <person name="Bogema D.R."/>
        </authorList>
    </citation>
    <scope>NUCLEOTIDE SEQUENCE [LARGE SCALE GENOMIC DNA]</scope>
    <source>
        <strain evidence="1">ATCC PRA-31</strain>
    </source>
</reference>
<sequence length="416" mass="46586">HDKARYFERVAEQAEPSSRAGGSKISRAKSYASDLRLSQKKLQCLATESSIKEYKSQFIVRDSYVVAENVVDFVCDFFGLSRSCSSDEDPLGLVVGLDYGGGSLKVVVRPYNLSGGHGCLIGLHSEKDSRAITEEVMRDIQCLAGRFRLWFSGDNKQLQLLIGTSSTACWACGVVEKRKQGRHVYDLEAAEDRWVHATKWAHEYSSKVQRLKRPPCHINGQKFVPLVEPNTVLLPWLHILMGLCRNVFDHMVRCGASREALEALLKNKLNITPTKPISGSTLERTNTMGFTGKDCKVILSKVADVKAELEGLPKGAEAYRVIDAIETVRFHLMRPNALDDVKNAIEEFRAAYQDGGFNPSLTVHLLVAHGAQLYEPHSSASLRLLTEEMVERVHFDINDLNKRSQIRSDLLEQITR</sequence>
<evidence type="ECO:0000313" key="1">
    <source>
        <dbReference type="EMBL" id="KAF4648564.1"/>
    </source>
</evidence>
<dbReference type="EMBL" id="JABANN010001914">
    <property type="protein sequence ID" value="KAF4648564.1"/>
    <property type="molecule type" value="Genomic_DNA"/>
</dbReference>